<name>A0A2M8QAD8_9CHLR</name>
<evidence type="ECO:0000313" key="3">
    <source>
        <dbReference type="Proteomes" id="UP000230790"/>
    </source>
</evidence>
<dbReference type="Proteomes" id="UP000230790">
    <property type="component" value="Unassembled WGS sequence"/>
</dbReference>
<dbReference type="PANTHER" id="PTHR12526">
    <property type="entry name" value="GLYCOSYLTRANSFERASE"/>
    <property type="match status" value="1"/>
</dbReference>
<keyword evidence="2" id="KW-0808">Transferase</keyword>
<dbReference type="GO" id="GO:0016757">
    <property type="term" value="F:glycosyltransferase activity"/>
    <property type="evidence" value="ECO:0007669"/>
    <property type="project" value="TreeGrafter"/>
</dbReference>
<reference evidence="2 3" key="1">
    <citation type="submission" date="2017-11" db="EMBL/GenBank/DDBJ databases">
        <title>Evolution of Phototrophy in the Chloroflexi Phylum Driven by Horizontal Gene Transfer.</title>
        <authorList>
            <person name="Ward L.M."/>
            <person name="Hemp J."/>
            <person name="Shih P.M."/>
            <person name="Mcglynn S.E."/>
            <person name="Fischer W."/>
        </authorList>
    </citation>
    <scope>NUCLEOTIDE SEQUENCE [LARGE SCALE GENOMIC DNA]</scope>
    <source>
        <strain evidence="2">JP3_7</strain>
    </source>
</reference>
<dbReference type="Gene3D" id="3.40.50.2000">
    <property type="entry name" value="Glycogen Phosphorylase B"/>
    <property type="match status" value="2"/>
</dbReference>
<gene>
    <name evidence="2" type="ORF">CUN48_12075</name>
</gene>
<dbReference type="AlphaFoldDB" id="A0A2M8QAD8"/>
<dbReference type="Pfam" id="PF13692">
    <property type="entry name" value="Glyco_trans_1_4"/>
    <property type="match status" value="1"/>
</dbReference>
<dbReference type="CDD" id="cd03801">
    <property type="entry name" value="GT4_PimA-like"/>
    <property type="match status" value="1"/>
</dbReference>
<proteinExistence type="predicted"/>
<evidence type="ECO:0000313" key="2">
    <source>
        <dbReference type="EMBL" id="PJF46769.1"/>
    </source>
</evidence>
<sequence length="387" mass="42027">MRIGLIAGEYPPLQGGLGDYTRRLALALADLGHEPHVLTRFVAGAPAVESEGNITVHRLVGAWNWETRRRIEGFNRLFHPDVLNLQYQAAAYQMHPAINLLPGALDKRTPTVVTFHDLRVPYLFPKAGVLRWKSIVMMAKGASACITTNVEDRDTLLREGVREVAMIPIGSNITPAVPEGFDGAAWRRAWGIADGVILVGYFGFMNESKGGEALIRALAELRRRGLDVGLLHIGGQAGDSDPTNLAYAAHLQRLAVALGVRERVYLTGFLDERGVSEAFAACTCIALPYRDGASFRRGTLMAALAHGCAIVTTTPRVALPELIDGVNVLLAPPDDIPALAQAIQRVIADEALRRRLQAGAAELSRRFRWEAIAAQTAALLERIVTGR</sequence>
<evidence type="ECO:0000259" key="1">
    <source>
        <dbReference type="Pfam" id="PF13439"/>
    </source>
</evidence>
<dbReference type="EMBL" id="PGTN01000097">
    <property type="protein sequence ID" value="PJF46769.1"/>
    <property type="molecule type" value="Genomic_DNA"/>
</dbReference>
<feature type="domain" description="Glycosyltransferase subfamily 4-like N-terminal" evidence="1">
    <location>
        <begin position="15"/>
        <end position="170"/>
    </location>
</feature>
<organism evidence="2 3">
    <name type="scientific">Candidatus Thermofonsia Clade 3 bacterium</name>
    <dbReference type="NCBI Taxonomy" id="2364212"/>
    <lineage>
        <taxon>Bacteria</taxon>
        <taxon>Bacillati</taxon>
        <taxon>Chloroflexota</taxon>
        <taxon>Candidatus Thermofontia</taxon>
        <taxon>Candidatus Thermofonsia Clade 3</taxon>
    </lineage>
</organism>
<protein>
    <submittedName>
        <fullName evidence="2">Glycosyl transferase family 1</fullName>
    </submittedName>
</protein>
<dbReference type="InterPro" id="IPR028098">
    <property type="entry name" value="Glyco_trans_4-like_N"/>
</dbReference>
<dbReference type="PANTHER" id="PTHR12526:SF638">
    <property type="entry name" value="SPORE COAT PROTEIN SA"/>
    <property type="match status" value="1"/>
</dbReference>
<accession>A0A2M8QAD8</accession>
<dbReference type="SUPFAM" id="SSF53756">
    <property type="entry name" value="UDP-Glycosyltransferase/glycogen phosphorylase"/>
    <property type="match status" value="1"/>
</dbReference>
<dbReference type="Pfam" id="PF13439">
    <property type="entry name" value="Glyco_transf_4"/>
    <property type="match status" value="1"/>
</dbReference>
<comment type="caution">
    <text evidence="2">The sequence shown here is derived from an EMBL/GenBank/DDBJ whole genome shotgun (WGS) entry which is preliminary data.</text>
</comment>